<feature type="signal peptide" evidence="2">
    <location>
        <begin position="1"/>
        <end position="39"/>
    </location>
</feature>
<dbReference type="Pfam" id="PF11938">
    <property type="entry name" value="DUF3456"/>
    <property type="match status" value="1"/>
</dbReference>
<evidence type="ECO:0000256" key="1">
    <source>
        <dbReference type="SAM" id="MobiDB-lite"/>
    </source>
</evidence>
<keyword evidence="5" id="KW-1185">Reference proteome</keyword>
<proteinExistence type="predicted"/>
<organism evidence="4 5">
    <name type="scientific">Leishmania martiniquensis</name>
    <dbReference type="NCBI Taxonomy" id="1580590"/>
    <lineage>
        <taxon>Eukaryota</taxon>
        <taxon>Discoba</taxon>
        <taxon>Euglenozoa</taxon>
        <taxon>Kinetoplastea</taxon>
        <taxon>Metakinetoplastina</taxon>
        <taxon>Trypanosomatida</taxon>
        <taxon>Trypanosomatidae</taxon>
        <taxon>Leishmaniinae</taxon>
        <taxon>Leishmania</taxon>
    </lineage>
</organism>
<dbReference type="GeneID" id="92511960"/>
<feature type="region of interest" description="Disordered" evidence="1">
    <location>
        <begin position="289"/>
        <end position="368"/>
    </location>
</feature>
<gene>
    <name evidence="4" type="ORF">LSCM1_01850</name>
</gene>
<feature type="compositionally biased region" description="Polar residues" evidence="1">
    <location>
        <begin position="318"/>
        <end position="331"/>
    </location>
</feature>
<reference evidence="4 5" key="1">
    <citation type="submission" date="2021-03" db="EMBL/GenBank/DDBJ databases">
        <title>Leishmania (Mundinia) martiniquensis Genome sequencing and assembly.</title>
        <authorList>
            <person name="Almutairi H."/>
            <person name="Gatherer D."/>
        </authorList>
    </citation>
    <scope>NUCLEOTIDE SEQUENCE [LARGE SCALE GENOMIC DNA]</scope>
    <source>
        <strain evidence="4">LSCM1</strain>
    </source>
</reference>
<dbReference type="EMBL" id="JAFEUZ010000032">
    <property type="protein sequence ID" value="KAG5470604.1"/>
    <property type="molecule type" value="Genomic_DNA"/>
</dbReference>
<protein>
    <recommendedName>
        <fullName evidence="3">DUF3456 domain-containing protein</fullName>
    </recommendedName>
</protein>
<dbReference type="KEGG" id="lmat:92511960"/>
<comment type="caution">
    <text evidence="4">The sequence shown here is derived from an EMBL/GenBank/DDBJ whole genome shotgun (WGS) entry which is preliminary data.</text>
</comment>
<feature type="chain" id="PRO_5032947422" description="DUF3456 domain-containing protein" evidence="2">
    <location>
        <begin position="40"/>
        <end position="368"/>
    </location>
</feature>
<evidence type="ECO:0000259" key="3">
    <source>
        <dbReference type="Pfam" id="PF11938"/>
    </source>
</evidence>
<dbReference type="OrthoDB" id="249838at2759"/>
<accession>A0A836GED9</accession>
<dbReference type="Proteomes" id="UP000673552">
    <property type="component" value="Chromosome 32"/>
</dbReference>
<evidence type="ECO:0000256" key="2">
    <source>
        <dbReference type="SAM" id="SignalP"/>
    </source>
</evidence>
<feature type="domain" description="DUF3456" evidence="3">
    <location>
        <begin position="60"/>
        <end position="236"/>
    </location>
</feature>
<keyword evidence="2" id="KW-0732">Signal</keyword>
<evidence type="ECO:0000313" key="5">
    <source>
        <dbReference type="Proteomes" id="UP000673552"/>
    </source>
</evidence>
<dbReference type="InterPro" id="IPR021852">
    <property type="entry name" value="DUF3456"/>
</dbReference>
<sequence>MAALLTLLPASPLGQPRRCFLAIFALLLGLLLASPLTLAVTQAQGKSIRPLHGAGYEHLDCSACLTVATTLFHRLNRTLSEKPSTYLISHRLSKQNQQRWHQYRNSDLLVADVMEGICDPYKNDIRLLRLHPKSKVRLYHQQSFGDAFIAVRHALREDEVFPADADPSAWAEKQNASLYPMATLYSRKDVEGLHRSQRSPMASVMCALLVEEFEEEIEELVKAARTHSDMEYGLCGMAPPLSKAVPTHDEATAEGEAGSVPFITNVCANVEVLRAAAGRDQQRWQQFQRRLEKKRTDASRRRGSSTTATAAKEPTGDAATNSEAATVSDQSAPAAPGEPAVPLVEETLDSSVRGDSANAFEGDTNDDL</sequence>
<name>A0A836GED9_9TRYP</name>
<dbReference type="RefSeq" id="XP_067175997.1">
    <property type="nucleotide sequence ID" value="XM_067319448.1"/>
</dbReference>
<dbReference type="AlphaFoldDB" id="A0A836GED9"/>
<evidence type="ECO:0000313" key="4">
    <source>
        <dbReference type="EMBL" id="KAG5470604.1"/>
    </source>
</evidence>